<accession>A0AAE0TFC0</accession>
<feature type="compositionally biased region" description="Polar residues" evidence="1">
    <location>
        <begin position="13"/>
        <end position="23"/>
    </location>
</feature>
<protein>
    <submittedName>
        <fullName evidence="2">Uncharacterized protein</fullName>
    </submittedName>
</protein>
<sequence length="493" mass="55671">MSSLEMQDHPSEIASNSTSMNGDHSSDPENARKSVNPGMNSQPGIDNPSFSLEELHLSPPPLTYVDFMPLCLEPAVSNEEAPKFAEFSTVMVQANQWLKSNPTFAAMKCETFTKKLENNNTLDIDRMTYLQSTYGCNKFVRGLRLWLMPKPDSRMHVQELAYITALPNSADAVTNTGASDLHAMFMPTNFQQNSSSMPNFCGFSDTMAKLGKFLKKKPLPGSILNIENLKLKYDDTHPNVSLDSEAMSWVEAGKSNRAFINAVRVYYVMGKPAFEEVGYYDELPISLNNFELMSRPRFCPFTTVVERTRKWLQQKKGIRVVNIQTVDVACEKSSITGETVVKSNSAGYMEVPGKDSHIARILRIFYINDLKSNVSVYESVKLTTRLFIPLRYNDTGKTFETFSKTMQRIVKWLQYNNLPVLGVEIVRYPFTPDSYGNGVNYDKSDMFLLCDSGKYFVDTVRLYFPGDFKEPPVEVDPDVASAEGWGWWACVVS</sequence>
<dbReference type="AlphaFoldDB" id="A0AAE0TFC0"/>
<reference evidence="2" key="2">
    <citation type="journal article" date="2021" name="Genome Biol. Evol.">
        <title>Developing a high-quality reference genome for a parasitic bivalve with doubly uniparental inheritance (Bivalvia: Unionida).</title>
        <authorList>
            <person name="Smith C.H."/>
        </authorList>
    </citation>
    <scope>NUCLEOTIDE SEQUENCE</scope>
    <source>
        <strain evidence="2">CHS0354</strain>
        <tissue evidence="2">Mantle</tissue>
    </source>
</reference>
<gene>
    <name evidence="2" type="ORF">CHS0354_039190</name>
</gene>
<comment type="caution">
    <text evidence="2">The sequence shown here is derived from an EMBL/GenBank/DDBJ whole genome shotgun (WGS) entry which is preliminary data.</text>
</comment>
<organism evidence="2 3">
    <name type="scientific">Potamilus streckersoni</name>
    <dbReference type="NCBI Taxonomy" id="2493646"/>
    <lineage>
        <taxon>Eukaryota</taxon>
        <taxon>Metazoa</taxon>
        <taxon>Spiralia</taxon>
        <taxon>Lophotrochozoa</taxon>
        <taxon>Mollusca</taxon>
        <taxon>Bivalvia</taxon>
        <taxon>Autobranchia</taxon>
        <taxon>Heteroconchia</taxon>
        <taxon>Palaeoheterodonta</taxon>
        <taxon>Unionida</taxon>
        <taxon>Unionoidea</taxon>
        <taxon>Unionidae</taxon>
        <taxon>Ambleminae</taxon>
        <taxon>Lampsilini</taxon>
        <taxon>Potamilus</taxon>
    </lineage>
</organism>
<name>A0AAE0TFC0_9BIVA</name>
<evidence type="ECO:0000256" key="1">
    <source>
        <dbReference type="SAM" id="MobiDB-lite"/>
    </source>
</evidence>
<evidence type="ECO:0000313" key="3">
    <source>
        <dbReference type="Proteomes" id="UP001195483"/>
    </source>
</evidence>
<dbReference type="Proteomes" id="UP001195483">
    <property type="component" value="Unassembled WGS sequence"/>
</dbReference>
<reference evidence="2" key="1">
    <citation type="journal article" date="2021" name="Genome Biol. Evol.">
        <title>A High-Quality Reference Genome for a Parasitic Bivalve with Doubly Uniparental Inheritance (Bivalvia: Unionida).</title>
        <authorList>
            <person name="Smith C.H."/>
        </authorList>
    </citation>
    <scope>NUCLEOTIDE SEQUENCE</scope>
    <source>
        <strain evidence="2">CHS0354</strain>
    </source>
</reference>
<feature type="compositionally biased region" description="Basic and acidic residues" evidence="1">
    <location>
        <begin position="1"/>
        <end position="11"/>
    </location>
</feature>
<feature type="region of interest" description="Disordered" evidence="1">
    <location>
        <begin position="1"/>
        <end position="52"/>
    </location>
</feature>
<keyword evidence="3" id="KW-1185">Reference proteome</keyword>
<proteinExistence type="predicted"/>
<evidence type="ECO:0000313" key="2">
    <source>
        <dbReference type="EMBL" id="KAK3608944.1"/>
    </source>
</evidence>
<dbReference type="EMBL" id="JAEAOA010002293">
    <property type="protein sequence ID" value="KAK3608944.1"/>
    <property type="molecule type" value="Genomic_DNA"/>
</dbReference>
<reference evidence="2" key="3">
    <citation type="submission" date="2023-05" db="EMBL/GenBank/DDBJ databases">
        <authorList>
            <person name="Smith C.H."/>
        </authorList>
    </citation>
    <scope>NUCLEOTIDE SEQUENCE</scope>
    <source>
        <strain evidence="2">CHS0354</strain>
        <tissue evidence="2">Mantle</tissue>
    </source>
</reference>